<dbReference type="InterPro" id="IPR013324">
    <property type="entry name" value="RNA_pol_sigma_r3/r4-like"/>
</dbReference>
<dbReference type="InterPro" id="IPR013249">
    <property type="entry name" value="RNA_pol_sigma70_r4_t2"/>
</dbReference>
<dbReference type="OrthoDB" id="941544at2"/>
<feature type="domain" description="RNA polymerase sigma factor 70 region 4 type 2" evidence="6">
    <location>
        <begin position="122"/>
        <end position="172"/>
    </location>
</feature>
<dbReference type="RefSeq" id="WP_073091428.1">
    <property type="nucleotide sequence ID" value="NZ_FRCY01000001.1"/>
</dbReference>
<protein>
    <submittedName>
        <fullName evidence="7">RNA polymerase sigma-70 factor, ECF subfamily</fullName>
    </submittedName>
</protein>
<dbReference type="Proteomes" id="UP000184513">
    <property type="component" value="Unassembled WGS sequence"/>
</dbReference>
<evidence type="ECO:0000259" key="6">
    <source>
        <dbReference type="Pfam" id="PF08281"/>
    </source>
</evidence>
<comment type="similarity">
    <text evidence="1">Belongs to the sigma-70 factor family. ECF subfamily.</text>
</comment>
<dbReference type="InterPro" id="IPR036388">
    <property type="entry name" value="WH-like_DNA-bd_sf"/>
</dbReference>
<dbReference type="GO" id="GO:0003677">
    <property type="term" value="F:DNA binding"/>
    <property type="evidence" value="ECO:0007669"/>
    <property type="project" value="InterPro"/>
</dbReference>
<evidence type="ECO:0000313" key="8">
    <source>
        <dbReference type="Proteomes" id="UP000184513"/>
    </source>
</evidence>
<dbReference type="InterPro" id="IPR007627">
    <property type="entry name" value="RNA_pol_sigma70_r2"/>
</dbReference>
<dbReference type="Gene3D" id="1.10.1740.10">
    <property type="match status" value="1"/>
</dbReference>
<evidence type="ECO:0000259" key="5">
    <source>
        <dbReference type="Pfam" id="PF04542"/>
    </source>
</evidence>
<dbReference type="PANTHER" id="PTHR43133:SF46">
    <property type="entry name" value="RNA POLYMERASE SIGMA-70 FACTOR ECF SUBFAMILY"/>
    <property type="match status" value="1"/>
</dbReference>
<proteinExistence type="inferred from homology"/>
<evidence type="ECO:0000256" key="3">
    <source>
        <dbReference type="ARBA" id="ARBA00023082"/>
    </source>
</evidence>
<dbReference type="InterPro" id="IPR013325">
    <property type="entry name" value="RNA_pol_sigma_r2"/>
</dbReference>
<dbReference type="PANTHER" id="PTHR43133">
    <property type="entry name" value="RNA POLYMERASE ECF-TYPE SIGMA FACTO"/>
    <property type="match status" value="1"/>
</dbReference>
<dbReference type="InterPro" id="IPR039425">
    <property type="entry name" value="RNA_pol_sigma-70-like"/>
</dbReference>
<evidence type="ECO:0000256" key="4">
    <source>
        <dbReference type="ARBA" id="ARBA00023163"/>
    </source>
</evidence>
<evidence type="ECO:0000256" key="1">
    <source>
        <dbReference type="ARBA" id="ARBA00010641"/>
    </source>
</evidence>
<organism evidence="7 8">
    <name type="scientific">Cyclobacterium lianum</name>
    <dbReference type="NCBI Taxonomy" id="388280"/>
    <lineage>
        <taxon>Bacteria</taxon>
        <taxon>Pseudomonadati</taxon>
        <taxon>Bacteroidota</taxon>
        <taxon>Cytophagia</taxon>
        <taxon>Cytophagales</taxon>
        <taxon>Cyclobacteriaceae</taxon>
        <taxon>Cyclobacterium</taxon>
    </lineage>
</organism>
<dbReference type="NCBIfam" id="TIGR02937">
    <property type="entry name" value="sigma70-ECF"/>
    <property type="match status" value="1"/>
</dbReference>
<evidence type="ECO:0000313" key="7">
    <source>
        <dbReference type="EMBL" id="SHM36071.1"/>
    </source>
</evidence>
<keyword evidence="8" id="KW-1185">Reference proteome</keyword>
<keyword evidence="4" id="KW-0804">Transcription</keyword>
<sequence length="190" mass="22211">MNLPDSKEIQELIRRCRKHNRKAQERLFKLAYPLALNVSRRYTQDLDEARSIVNEGMLKVFRQLETYSPDLSFGGWLRRIMVHSAIDHYRRRKRYEDRFRSYEEAPISPSFNDDLLDKISAEEILALVQNLSPAYRMVFSLYAVEGYTHREIAEQLGISEGTSKSNYAKARAGMQKALAALHLEKKKYHG</sequence>
<gene>
    <name evidence="7" type="ORF">SAMN04488057_101201</name>
</gene>
<dbReference type="Pfam" id="PF04542">
    <property type="entry name" value="Sigma70_r2"/>
    <property type="match status" value="1"/>
</dbReference>
<dbReference type="CDD" id="cd06171">
    <property type="entry name" value="Sigma70_r4"/>
    <property type="match status" value="1"/>
</dbReference>
<dbReference type="GO" id="GO:0016987">
    <property type="term" value="F:sigma factor activity"/>
    <property type="evidence" value="ECO:0007669"/>
    <property type="project" value="UniProtKB-KW"/>
</dbReference>
<dbReference type="AlphaFoldDB" id="A0A1M7I5L6"/>
<reference evidence="7 8" key="1">
    <citation type="submission" date="2016-11" db="EMBL/GenBank/DDBJ databases">
        <authorList>
            <person name="Jaros S."/>
            <person name="Januszkiewicz K."/>
            <person name="Wedrychowicz H."/>
        </authorList>
    </citation>
    <scope>NUCLEOTIDE SEQUENCE [LARGE SCALE GENOMIC DNA]</scope>
    <source>
        <strain evidence="7 8">CGMCC 1.6102</strain>
    </source>
</reference>
<keyword evidence="3" id="KW-0731">Sigma factor</keyword>
<dbReference type="GO" id="GO:0006352">
    <property type="term" value="P:DNA-templated transcription initiation"/>
    <property type="evidence" value="ECO:0007669"/>
    <property type="project" value="InterPro"/>
</dbReference>
<dbReference type="SUPFAM" id="SSF88659">
    <property type="entry name" value="Sigma3 and sigma4 domains of RNA polymerase sigma factors"/>
    <property type="match status" value="1"/>
</dbReference>
<dbReference type="Pfam" id="PF08281">
    <property type="entry name" value="Sigma70_r4_2"/>
    <property type="match status" value="1"/>
</dbReference>
<dbReference type="EMBL" id="FRCY01000001">
    <property type="protein sequence ID" value="SHM36071.1"/>
    <property type="molecule type" value="Genomic_DNA"/>
</dbReference>
<evidence type="ECO:0000256" key="2">
    <source>
        <dbReference type="ARBA" id="ARBA00023015"/>
    </source>
</evidence>
<dbReference type="STRING" id="388280.SAMN04488057_101201"/>
<accession>A0A1M7I5L6</accession>
<name>A0A1M7I5L6_9BACT</name>
<dbReference type="InterPro" id="IPR014284">
    <property type="entry name" value="RNA_pol_sigma-70_dom"/>
</dbReference>
<dbReference type="SUPFAM" id="SSF88946">
    <property type="entry name" value="Sigma2 domain of RNA polymerase sigma factors"/>
    <property type="match status" value="1"/>
</dbReference>
<feature type="domain" description="RNA polymerase sigma-70 region 2" evidence="5">
    <location>
        <begin position="28"/>
        <end position="94"/>
    </location>
</feature>
<dbReference type="Gene3D" id="1.10.10.10">
    <property type="entry name" value="Winged helix-like DNA-binding domain superfamily/Winged helix DNA-binding domain"/>
    <property type="match status" value="1"/>
</dbReference>
<keyword evidence="2" id="KW-0805">Transcription regulation</keyword>